<dbReference type="GO" id="GO:0030170">
    <property type="term" value="F:pyridoxal phosphate binding"/>
    <property type="evidence" value="ECO:0007669"/>
    <property type="project" value="InterPro"/>
</dbReference>
<dbReference type="Proteomes" id="UP000501094">
    <property type="component" value="Chromosome"/>
</dbReference>
<dbReference type="PIRSF" id="PIRSF001434">
    <property type="entry name" value="CGS"/>
    <property type="match status" value="1"/>
</dbReference>
<dbReference type="InterPro" id="IPR015421">
    <property type="entry name" value="PyrdxlP-dep_Trfase_major"/>
</dbReference>
<evidence type="ECO:0000256" key="3">
    <source>
        <dbReference type="ARBA" id="ARBA00022898"/>
    </source>
</evidence>
<dbReference type="Gene3D" id="3.90.1150.10">
    <property type="entry name" value="Aspartate Aminotransferase, domain 1"/>
    <property type="match status" value="1"/>
</dbReference>
<dbReference type="GO" id="GO:0019346">
    <property type="term" value="P:transsulfuration"/>
    <property type="evidence" value="ECO:0007669"/>
    <property type="project" value="InterPro"/>
</dbReference>
<dbReference type="KEGG" id="peg:E5R92_01840"/>
<keyword evidence="3 6" id="KW-0663">Pyridoxal phosphate</keyword>
<reference evidence="8 9" key="1">
    <citation type="journal article" date="2020" name="Nat. Microbiol.">
        <title>Lysogenic host-virus interactions in SAR11 marine bacteria.</title>
        <authorList>
            <person name="Morris R.M."/>
            <person name="Cain K.R."/>
            <person name="Hvorecny K.L."/>
            <person name="Kollman J.M."/>
        </authorList>
    </citation>
    <scope>NUCLEOTIDE SEQUENCE [LARGE SCALE GENOMIC DNA]</scope>
    <source>
        <strain evidence="8 9">NP1</strain>
    </source>
</reference>
<evidence type="ECO:0000256" key="4">
    <source>
        <dbReference type="ARBA" id="ARBA00023239"/>
    </source>
</evidence>
<dbReference type="FunFam" id="3.40.640.10:FF:000046">
    <property type="entry name" value="Cystathionine gamma-lyase"/>
    <property type="match status" value="1"/>
</dbReference>
<sequence>MTKSFKTFLKHTAKDYHNQSVNPPVVRASTIIFKSMQDIRKMQDKSKKDPTGGHFDYGRQGTSTTHVLSQILKEMEECYHVFLTPTGFGSVFLSIFSIVRPGDEIIVADPAYSPTRILTQDFLKEFNIKSVFYDPHNLKTLEKAITKKTKLIFVENPGSNTFDFQDLGKIVSIAKKNKIFSAIDNTWGTPYFLKPIKLGFDMSIVSATKYYSGHSDVMGGSLAVNKKVFKQVDKANKITGLRLGPDDAYLITRGLRTLDVRLDKHEKSAKQVAEFLSNYKNIKLLYPHKKDSFNFRMWKKYYSGASGLMGLKIKSKNKNSVIKFVNSLKLFGYGYSWGGFESLALYQDKREQGNRQYLKLAKDEHLVRLHIGLEDPKDLIEDLRKSLKFIK</sequence>
<dbReference type="GO" id="GO:0047804">
    <property type="term" value="F:cysteine-S-conjugate beta-lyase activity"/>
    <property type="evidence" value="ECO:0007669"/>
    <property type="project" value="InterPro"/>
</dbReference>
<dbReference type="InterPro" id="IPR015424">
    <property type="entry name" value="PyrdxlP-dep_Trfase"/>
</dbReference>
<comment type="cofactor">
    <cofactor evidence="1 7">
        <name>pyridoxal 5'-phosphate</name>
        <dbReference type="ChEBI" id="CHEBI:597326"/>
    </cofactor>
</comment>
<comment type="similarity">
    <text evidence="2 7">Belongs to the trans-sulfuration enzymes family.</text>
</comment>
<evidence type="ECO:0000313" key="8">
    <source>
        <dbReference type="EMBL" id="QIZ20526.1"/>
    </source>
</evidence>
<evidence type="ECO:0000313" key="9">
    <source>
        <dbReference type="Proteomes" id="UP000501094"/>
    </source>
</evidence>
<dbReference type="InterPro" id="IPR000277">
    <property type="entry name" value="Cys/Met-Metab_PyrdxlP-dep_enz"/>
</dbReference>
<dbReference type="RefSeq" id="WP_168606419.1">
    <property type="nucleotide sequence ID" value="NZ_CP038852.1"/>
</dbReference>
<name>A0A6H1Q1F1_9PROT</name>
<dbReference type="InterPro" id="IPR015422">
    <property type="entry name" value="PyrdxlP-dep_Trfase_small"/>
</dbReference>
<dbReference type="InterPro" id="IPR006233">
    <property type="entry name" value="Cys_b_lyase_bac"/>
</dbReference>
<feature type="modified residue" description="N6-(pyridoxal phosphate)lysine" evidence="6">
    <location>
        <position position="209"/>
    </location>
</feature>
<evidence type="ECO:0000256" key="2">
    <source>
        <dbReference type="ARBA" id="ARBA00009077"/>
    </source>
</evidence>
<evidence type="ECO:0000256" key="5">
    <source>
        <dbReference type="ARBA" id="ARBA00047517"/>
    </source>
</evidence>
<accession>A0A6H1Q1F1</accession>
<dbReference type="GO" id="GO:0019450">
    <property type="term" value="P:L-cysteine catabolic process to pyruvate"/>
    <property type="evidence" value="ECO:0007669"/>
    <property type="project" value="TreeGrafter"/>
</dbReference>
<organism evidence="8 9">
    <name type="scientific">Candidatus Pelagibacter giovannonii</name>
    <dbReference type="NCBI Taxonomy" id="2563896"/>
    <lineage>
        <taxon>Bacteria</taxon>
        <taxon>Pseudomonadati</taxon>
        <taxon>Pseudomonadota</taxon>
        <taxon>Alphaproteobacteria</taxon>
        <taxon>Candidatus Pelagibacterales</taxon>
        <taxon>Candidatus Pelagibacteraceae</taxon>
        <taxon>Candidatus Pelagibacter</taxon>
    </lineage>
</organism>
<keyword evidence="8" id="KW-0808">Transferase</keyword>
<dbReference type="Gene3D" id="3.40.640.10">
    <property type="entry name" value="Type I PLP-dependent aspartate aminotransferase-like (Major domain)"/>
    <property type="match status" value="1"/>
</dbReference>
<gene>
    <name evidence="8" type="ORF">E5R92_01840</name>
</gene>
<protein>
    <submittedName>
        <fullName evidence="8">PLP-dependent transferase</fullName>
    </submittedName>
</protein>
<dbReference type="GO" id="GO:0016740">
    <property type="term" value="F:transferase activity"/>
    <property type="evidence" value="ECO:0007669"/>
    <property type="project" value="UniProtKB-KW"/>
</dbReference>
<keyword evidence="4" id="KW-0456">Lyase</keyword>
<dbReference type="EMBL" id="CP038852">
    <property type="protein sequence ID" value="QIZ20526.1"/>
    <property type="molecule type" value="Genomic_DNA"/>
</dbReference>
<evidence type="ECO:0000256" key="7">
    <source>
        <dbReference type="RuleBase" id="RU362118"/>
    </source>
</evidence>
<dbReference type="Pfam" id="PF01053">
    <property type="entry name" value="Cys_Met_Meta_PP"/>
    <property type="match status" value="1"/>
</dbReference>
<keyword evidence="9" id="KW-1185">Reference proteome</keyword>
<proteinExistence type="inferred from homology"/>
<dbReference type="PANTHER" id="PTHR43500">
    <property type="entry name" value="CYSTATHIONINE BETA-LYASE-RELATED"/>
    <property type="match status" value="1"/>
</dbReference>
<comment type="catalytic activity">
    <reaction evidence="5">
        <text>L,L-cystathionine + H2O = L-homocysteine + pyruvate + NH4(+)</text>
        <dbReference type="Rhea" id="RHEA:13965"/>
        <dbReference type="ChEBI" id="CHEBI:15361"/>
        <dbReference type="ChEBI" id="CHEBI:15377"/>
        <dbReference type="ChEBI" id="CHEBI:28938"/>
        <dbReference type="ChEBI" id="CHEBI:58161"/>
        <dbReference type="ChEBI" id="CHEBI:58199"/>
    </reaction>
</comment>
<evidence type="ECO:0000256" key="6">
    <source>
        <dbReference type="PIRSR" id="PIRSR001434-2"/>
    </source>
</evidence>
<evidence type="ECO:0000256" key="1">
    <source>
        <dbReference type="ARBA" id="ARBA00001933"/>
    </source>
</evidence>
<dbReference type="PANTHER" id="PTHR43500:SF1">
    <property type="entry name" value="CYSTATHIONINE BETA-LYASE-RELATED"/>
    <property type="match status" value="1"/>
</dbReference>
<dbReference type="AlphaFoldDB" id="A0A6H1Q1F1"/>
<dbReference type="SUPFAM" id="SSF53383">
    <property type="entry name" value="PLP-dependent transferases"/>
    <property type="match status" value="1"/>
</dbReference>